<dbReference type="PRINTS" id="PR01438">
    <property type="entry name" value="UNVRSLSTRESS"/>
</dbReference>
<comment type="similarity">
    <text evidence="1">Belongs to the universal stress protein A family.</text>
</comment>
<gene>
    <name evidence="3" type="ORF">EW142_08115</name>
</gene>
<accession>A0A4V2HT02</accession>
<dbReference type="Pfam" id="PF00582">
    <property type="entry name" value="Usp"/>
    <property type="match status" value="1"/>
</dbReference>
<dbReference type="AlphaFoldDB" id="A0A4V2HT02"/>
<dbReference type="PANTHER" id="PTHR46268:SF6">
    <property type="entry name" value="UNIVERSAL STRESS PROTEIN UP12"/>
    <property type="match status" value="1"/>
</dbReference>
<proteinExistence type="inferred from homology"/>
<dbReference type="SUPFAM" id="SSF52402">
    <property type="entry name" value="Adenine nucleotide alpha hydrolases-like"/>
    <property type="match status" value="2"/>
</dbReference>
<organism evidence="3 4">
    <name type="scientific">Flagellimonas allohymeniacidonis</name>
    <dbReference type="NCBI Taxonomy" id="2517819"/>
    <lineage>
        <taxon>Bacteria</taxon>
        <taxon>Pseudomonadati</taxon>
        <taxon>Bacteroidota</taxon>
        <taxon>Flavobacteriia</taxon>
        <taxon>Flavobacteriales</taxon>
        <taxon>Flavobacteriaceae</taxon>
        <taxon>Flagellimonas</taxon>
    </lineage>
</organism>
<dbReference type="RefSeq" id="WP_130612235.1">
    <property type="nucleotide sequence ID" value="NZ_SGIU01000001.1"/>
</dbReference>
<dbReference type="InterPro" id="IPR014729">
    <property type="entry name" value="Rossmann-like_a/b/a_fold"/>
</dbReference>
<name>A0A4V2HT02_9FLAO</name>
<dbReference type="CDD" id="cd00293">
    <property type="entry name" value="USP-like"/>
    <property type="match status" value="1"/>
</dbReference>
<dbReference type="PANTHER" id="PTHR46268">
    <property type="entry name" value="STRESS RESPONSE PROTEIN NHAX"/>
    <property type="match status" value="1"/>
</dbReference>
<reference evidence="3 4" key="1">
    <citation type="submission" date="2019-02" db="EMBL/GenBank/DDBJ databases">
        <title>Draft genome sequence of Muricauda sp. 176CP4-71.</title>
        <authorList>
            <person name="Park J.-S."/>
        </authorList>
    </citation>
    <scope>NUCLEOTIDE SEQUENCE [LARGE SCALE GENOMIC DNA]</scope>
    <source>
        <strain evidence="3 4">176CP4-71</strain>
    </source>
</reference>
<dbReference type="InterPro" id="IPR006016">
    <property type="entry name" value="UspA"/>
</dbReference>
<protein>
    <submittedName>
        <fullName evidence="3">Universal stress protein</fullName>
    </submittedName>
</protein>
<dbReference type="Gene3D" id="3.40.50.620">
    <property type="entry name" value="HUPs"/>
    <property type="match status" value="2"/>
</dbReference>
<sequence length="280" mass="32595">MKKILLPTDFSKNSYNAAEYALRLFKDEPCLFYLMHTYTPPVYHTEYVMSDTLQMGLGDFFHENTMEQLSNLQNKLEGNFKNPMHQFKLHGTQNLLVDEVREMVGEKEIDLIVMGTQGATGAKELLFGSNTVHVLKKATCPVIAVPDGFEYENPKEILFPTDYEIVYREKGLKEFLHLAYEHVSRIEVLHIARGHELTQFQKENKSRLEKLLRPIAHVFHEIDNNEIIAGINEFQLKNKVNLLVMVMNKHTFLEQLFIKPVIKKISLHLNIPFMVIPYFK</sequence>
<evidence type="ECO:0000313" key="4">
    <source>
        <dbReference type="Proteomes" id="UP000291981"/>
    </source>
</evidence>
<dbReference type="OrthoDB" id="9788959at2"/>
<keyword evidence="4" id="KW-1185">Reference proteome</keyword>
<evidence type="ECO:0000259" key="2">
    <source>
        <dbReference type="Pfam" id="PF00582"/>
    </source>
</evidence>
<dbReference type="EMBL" id="SGIU01000001">
    <property type="protein sequence ID" value="TAI49750.1"/>
    <property type="molecule type" value="Genomic_DNA"/>
</dbReference>
<evidence type="ECO:0000256" key="1">
    <source>
        <dbReference type="ARBA" id="ARBA00008791"/>
    </source>
</evidence>
<evidence type="ECO:0000313" key="3">
    <source>
        <dbReference type="EMBL" id="TAI49750.1"/>
    </source>
</evidence>
<dbReference type="InterPro" id="IPR006015">
    <property type="entry name" value="Universal_stress_UspA"/>
</dbReference>
<dbReference type="Proteomes" id="UP000291981">
    <property type="component" value="Unassembled WGS sequence"/>
</dbReference>
<feature type="domain" description="UspA" evidence="2">
    <location>
        <begin position="1"/>
        <end position="146"/>
    </location>
</feature>
<comment type="caution">
    <text evidence="3">The sequence shown here is derived from an EMBL/GenBank/DDBJ whole genome shotgun (WGS) entry which is preliminary data.</text>
</comment>